<dbReference type="Pfam" id="PF08323">
    <property type="entry name" value="Glyco_transf_5"/>
    <property type="match status" value="1"/>
</dbReference>
<dbReference type="Proteomes" id="UP000541636">
    <property type="component" value="Unassembled WGS sequence"/>
</dbReference>
<keyword evidence="8" id="KW-1185">Reference proteome</keyword>
<dbReference type="AlphaFoldDB" id="A0A846ZR93"/>
<keyword evidence="5" id="KW-0175">Coiled coil</keyword>
<dbReference type="InterPro" id="IPR006047">
    <property type="entry name" value="GH13_cat_dom"/>
</dbReference>
<sequence>MCQATSSPSGERSISSFQQENRFGRSYSIFTRKLGRGTFRDITNNIDTLQCLGVRKLHLSPIYPQSCKKYKETPNDHQYWPSDHASIDDELGGEEGFLELLRLAKLRNIDLILDLVVTHFGYGGASASVLEQHDLSRADCYRADLNPPEHLYKDVESASSYRDQLSLREEIAKYAIYNMPSLNHCDLAARTYIIDAHKRYIELGIRAFRVDSARHISMNFLVEFISSLARCAKDDEVCFLLEEAGSRYTSIACTYYATLEQVPANAKVYFLDFPLNGAVLALQDRSTSFKRFVRFIHDRESPLIPLERLVPFVESHDSTTLPSSEFWALAMSAVTHFFSKCAPMLFHGGEDFMKREHAREHVDAISPSGIVNDVIEAMQSILGPYQSSPQFGDTKEYYVTDDTLLAAKSVQGRRLFLFINRSEDNVELNFDLSAILRDTDMQVAVSLGQACEIASRDDILHVACTGLGCAVFEVVESTARLPVPAVLSELGIWSDMLQAPRSSAQKVLMAAMEFGHIKGLHGADGEAIDVRVGGLGQVISEIIREYPDFLEKYGEECFFAFPLYAGIPPESLSQVASFQIPVEDSIEEMKVYCHAAEPHARIYFLSHPHFLRRSTRSGTHARNVYYTEDYRDEMIFLRLFNKGLACLFELLDCTIYHGHDYHTSLVPFFIDPRVVSTLSIHNAGAAYVSTMTLPYYSGMDHSSDAFQKAPVSVDDFSRILGIDLCLAIEHFQHKGAINILKGATSFVASHNLVGGLPVSVAYERELSRTWDDLMNCVERTHGKMARDPFNLLVPSGHVIYPLLYGVNNGSAFDCEEFPIDADEAKGARIKRSAKTALLELLWPGTDPSRPLCAIITRLTDQKNIAAITESVRLILKSGGCVIVAGPVDQSMTAERMQALLDMKDAFQESFWFMPEFIDHQTRKDILLAADFTVIPSKFEPFGLTDIEFSRYGAIVIARRTGGLGKVRNGFYYDWEDTSDVEGEIEVLKNLLKNVLHKLRHQRDELRTLSHRARREDFSWSSAFSEYRAIYSAITAYKRIRYAHMQD</sequence>
<dbReference type="Pfam" id="PF00128">
    <property type="entry name" value="Alpha-amylase"/>
    <property type="match status" value="1"/>
</dbReference>
<keyword evidence="4" id="KW-0808">Transferase</keyword>
<evidence type="ECO:0000313" key="7">
    <source>
        <dbReference type="EMBL" id="NKZ40177.1"/>
    </source>
</evidence>
<evidence type="ECO:0000256" key="2">
    <source>
        <dbReference type="ARBA" id="ARBA00012588"/>
    </source>
</evidence>
<evidence type="ECO:0000256" key="4">
    <source>
        <dbReference type="ARBA" id="ARBA00022679"/>
    </source>
</evidence>
<dbReference type="InterPro" id="IPR013534">
    <property type="entry name" value="Starch_synth_cat_dom"/>
</dbReference>
<evidence type="ECO:0000256" key="5">
    <source>
        <dbReference type="SAM" id="Coils"/>
    </source>
</evidence>
<feature type="domain" description="Glycosyl hydrolase family 13 catalytic" evidence="6">
    <location>
        <begin position="28"/>
        <end position="408"/>
    </location>
</feature>
<proteinExistence type="predicted"/>
<reference evidence="7 8" key="1">
    <citation type="journal article" date="2017" name="Int. J. Syst. Evol. Microbiol.">
        <title>Oleiagrimonas citrea sp. nov., a marine bacterium isolated from tidal flat sediment and emended description of the genus Oleiagrimonas Fang et al. 2015 and Oleiagrimonas soli.</title>
        <authorList>
            <person name="Yang S.H."/>
            <person name="Seo H.S."/>
            <person name="Seong C.N."/>
            <person name="Kwon K.K."/>
        </authorList>
    </citation>
    <scope>NUCLEOTIDE SEQUENCE [LARGE SCALE GENOMIC DNA]</scope>
    <source>
        <strain evidence="7 8">MEBiC09124</strain>
    </source>
</reference>
<evidence type="ECO:0000256" key="3">
    <source>
        <dbReference type="ARBA" id="ARBA00022676"/>
    </source>
</evidence>
<name>A0A846ZR93_9GAMM</name>
<dbReference type="Gene3D" id="3.40.50.2000">
    <property type="entry name" value="Glycogen Phosphorylase B"/>
    <property type="match status" value="3"/>
</dbReference>
<organism evidence="7 8">
    <name type="scientific">Oleiagrimonas citrea</name>
    <dbReference type="NCBI Taxonomy" id="1665687"/>
    <lineage>
        <taxon>Bacteria</taxon>
        <taxon>Pseudomonadati</taxon>
        <taxon>Pseudomonadota</taxon>
        <taxon>Gammaproteobacteria</taxon>
        <taxon>Lysobacterales</taxon>
        <taxon>Rhodanobacteraceae</taxon>
        <taxon>Oleiagrimonas</taxon>
    </lineage>
</organism>
<accession>A0A846ZR93</accession>
<dbReference type="InterPro" id="IPR017853">
    <property type="entry name" value="GH"/>
</dbReference>
<dbReference type="PANTHER" id="PTHR10357">
    <property type="entry name" value="ALPHA-AMYLASE FAMILY MEMBER"/>
    <property type="match status" value="1"/>
</dbReference>
<evidence type="ECO:0000256" key="1">
    <source>
        <dbReference type="ARBA" id="ARBA00001478"/>
    </source>
</evidence>
<gene>
    <name evidence="7" type="ORF">HF690_14550</name>
</gene>
<feature type="coiled-coil region" evidence="5">
    <location>
        <begin position="984"/>
        <end position="1015"/>
    </location>
</feature>
<comment type="caution">
    <text evidence="7">The sequence shown here is derived from an EMBL/GenBank/DDBJ whole genome shotgun (WGS) entry which is preliminary data.</text>
</comment>
<dbReference type="GO" id="GO:0009011">
    <property type="term" value="F:alpha-1,4-glucan glucosyltransferase (ADP-glucose donor) activity"/>
    <property type="evidence" value="ECO:0007669"/>
    <property type="project" value="UniProtKB-EC"/>
</dbReference>
<dbReference type="SUPFAM" id="SSF51445">
    <property type="entry name" value="(Trans)glycosidases"/>
    <property type="match status" value="1"/>
</dbReference>
<keyword evidence="3" id="KW-0328">Glycosyltransferase</keyword>
<dbReference type="SUPFAM" id="SSF53756">
    <property type="entry name" value="UDP-Glycosyltransferase/glycogen phosphorylase"/>
    <property type="match status" value="1"/>
</dbReference>
<protein>
    <recommendedName>
        <fullName evidence="2">starch synthase</fullName>
        <ecNumber evidence="2">2.4.1.21</ecNumber>
    </recommendedName>
</protein>
<dbReference type="SMART" id="SM00642">
    <property type="entry name" value="Aamy"/>
    <property type="match status" value="1"/>
</dbReference>
<dbReference type="Gene3D" id="3.20.20.80">
    <property type="entry name" value="Glycosidases"/>
    <property type="match status" value="1"/>
</dbReference>
<dbReference type="GO" id="GO:0005975">
    <property type="term" value="P:carbohydrate metabolic process"/>
    <property type="evidence" value="ECO:0007669"/>
    <property type="project" value="InterPro"/>
</dbReference>
<dbReference type="RefSeq" id="WP_168609965.1">
    <property type="nucleotide sequence ID" value="NZ_JAAZQD010000007.1"/>
</dbReference>
<evidence type="ECO:0000259" key="6">
    <source>
        <dbReference type="SMART" id="SM00642"/>
    </source>
</evidence>
<dbReference type="EMBL" id="JAAZQD010000007">
    <property type="protein sequence ID" value="NKZ40177.1"/>
    <property type="molecule type" value="Genomic_DNA"/>
</dbReference>
<dbReference type="EC" id="2.4.1.21" evidence="2"/>
<comment type="catalytic activity">
    <reaction evidence="1">
        <text>[(1-&gt;4)-alpha-D-glucosyl](n) + ADP-alpha-D-glucose = [(1-&gt;4)-alpha-D-glucosyl](n+1) + ADP + H(+)</text>
        <dbReference type="Rhea" id="RHEA:18189"/>
        <dbReference type="Rhea" id="RHEA-COMP:9584"/>
        <dbReference type="Rhea" id="RHEA-COMP:9587"/>
        <dbReference type="ChEBI" id="CHEBI:15378"/>
        <dbReference type="ChEBI" id="CHEBI:15444"/>
        <dbReference type="ChEBI" id="CHEBI:57498"/>
        <dbReference type="ChEBI" id="CHEBI:456216"/>
        <dbReference type="EC" id="2.4.1.21"/>
    </reaction>
</comment>
<evidence type="ECO:0000313" key="8">
    <source>
        <dbReference type="Proteomes" id="UP000541636"/>
    </source>
</evidence>